<protein>
    <submittedName>
        <fullName evidence="1">Uncharacterized protein</fullName>
    </submittedName>
</protein>
<accession>A0A1W6MJT8</accession>
<name>A0A1W6MJT8_9FLAO</name>
<dbReference type="AlphaFoldDB" id="A0A1W6MJT8"/>
<keyword evidence="2" id="KW-1185">Reference proteome</keyword>
<gene>
    <name evidence="1" type="ORF">BST97_07380</name>
</gene>
<reference evidence="1 2" key="1">
    <citation type="submission" date="2016-11" db="EMBL/GenBank/DDBJ databases">
        <title>Trade-off between light-utilization and light-protection in marine flavobacteria.</title>
        <authorList>
            <person name="Kumagai Y."/>
        </authorList>
    </citation>
    <scope>NUCLEOTIDE SEQUENCE [LARGE SCALE GENOMIC DNA]</scope>
    <source>
        <strain evidence="1 2">JCM 13191</strain>
    </source>
</reference>
<proteinExistence type="predicted"/>
<sequence>MGERVNLILRSRSATPRQRGGWYNFQHPERSNPFRLATSRQAFFPSSEGKGFYLSADTLISFTVRKYLISKVKKASPIVEGRQVGDEADKVC</sequence>
<organism evidence="1 2">
    <name type="scientific">Nonlabens spongiae</name>
    <dbReference type="NCBI Taxonomy" id="331648"/>
    <lineage>
        <taxon>Bacteria</taxon>
        <taxon>Pseudomonadati</taxon>
        <taxon>Bacteroidota</taxon>
        <taxon>Flavobacteriia</taxon>
        <taxon>Flavobacteriales</taxon>
        <taxon>Flavobacteriaceae</taxon>
        <taxon>Nonlabens</taxon>
    </lineage>
</organism>
<dbReference type="STRING" id="331648.BST97_07380"/>
<evidence type="ECO:0000313" key="1">
    <source>
        <dbReference type="EMBL" id="ARN77837.1"/>
    </source>
</evidence>
<dbReference type="EMBL" id="CP019344">
    <property type="protein sequence ID" value="ARN77837.1"/>
    <property type="molecule type" value="Genomic_DNA"/>
</dbReference>
<evidence type="ECO:0000313" key="2">
    <source>
        <dbReference type="Proteomes" id="UP000193431"/>
    </source>
</evidence>
<dbReference type="Proteomes" id="UP000193431">
    <property type="component" value="Chromosome"/>
</dbReference>